<gene>
    <name evidence="1" type="ORF">ACFPOE_21280</name>
</gene>
<protein>
    <submittedName>
        <fullName evidence="1">Alpha/beta fold hydrolase</fullName>
    </submittedName>
</protein>
<keyword evidence="1" id="KW-0378">Hydrolase</keyword>
<dbReference type="SUPFAM" id="SSF53474">
    <property type="entry name" value="alpha/beta-Hydrolases"/>
    <property type="match status" value="1"/>
</dbReference>
<dbReference type="PANTHER" id="PTHR43265:SF1">
    <property type="entry name" value="ESTERASE ESTD"/>
    <property type="match status" value="1"/>
</dbReference>
<evidence type="ECO:0000313" key="1">
    <source>
        <dbReference type="EMBL" id="MFC5500090.1"/>
    </source>
</evidence>
<dbReference type="PANTHER" id="PTHR43265">
    <property type="entry name" value="ESTERASE ESTD"/>
    <property type="match status" value="1"/>
</dbReference>
<dbReference type="RefSeq" id="WP_376852334.1">
    <property type="nucleotide sequence ID" value="NZ_JBHSMF010000010.1"/>
</dbReference>
<dbReference type="Gene3D" id="3.40.50.1820">
    <property type="entry name" value="alpha/beta hydrolase"/>
    <property type="match status" value="1"/>
</dbReference>
<organism evidence="1 2">
    <name type="scientific">Caenimonas terrae</name>
    <dbReference type="NCBI Taxonomy" id="696074"/>
    <lineage>
        <taxon>Bacteria</taxon>
        <taxon>Pseudomonadati</taxon>
        <taxon>Pseudomonadota</taxon>
        <taxon>Betaproteobacteria</taxon>
        <taxon>Burkholderiales</taxon>
        <taxon>Comamonadaceae</taxon>
        <taxon>Caenimonas</taxon>
    </lineage>
</organism>
<proteinExistence type="predicted"/>
<dbReference type="InterPro" id="IPR053145">
    <property type="entry name" value="AB_hydrolase_Est10"/>
</dbReference>
<dbReference type="EMBL" id="JBHSMF010000010">
    <property type="protein sequence ID" value="MFC5500090.1"/>
    <property type="molecule type" value="Genomic_DNA"/>
</dbReference>
<evidence type="ECO:0000313" key="2">
    <source>
        <dbReference type="Proteomes" id="UP001596037"/>
    </source>
</evidence>
<name>A0ABW0NHH1_9BURK</name>
<dbReference type="GO" id="GO:0016787">
    <property type="term" value="F:hydrolase activity"/>
    <property type="evidence" value="ECO:0007669"/>
    <property type="project" value="UniProtKB-KW"/>
</dbReference>
<sequence length="141" mass="14873">MTKGRSRHVALLAGDRDPGICAAILVAAPGRPLGLFDPRVQDFLIHTMAIDPAREIARYGKPVLVVQGDRNLQVGMGDAILLTRACPAAELALVTDANHVLKRVPGSGRAANLASYADPSLPMADGVVDAIATFIFKHTVL</sequence>
<reference evidence="2" key="1">
    <citation type="journal article" date="2019" name="Int. J. Syst. Evol. Microbiol.">
        <title>The Global Catalogue of Microorganisms (GCM) 10K type strain sequencing project: providing services to taxonomists for standard genome sequencing and annotation.</title>
        <authorList>
            <consortium name="The Broad Institute Genomics Platform"/>
            <consortium name="The Broad Institute Genome Sequencing Center for Infectious Disease"/>
            <person name="Wu L."/>
            <person name="Ma J."/>
        </authorList>
    </citation>
    <scope>NUCLEOTIDE SEQUENCE [LARGE SCALE GENOMIC DNA]</scope>
    <source>
        <strain evidence="2">CCUG 57401</strain>
    </source>
</reference>
<accession>A0ABW0NHH1</accession>
<comment type="caution">
    <text evidence="1">The sequence shown here is derived from an EMBL/GenBank/DDBJ whole genome shotgun (WGS) entry which is preliminary data.</text>
</comment>
<dbReference type="Proteomes" id="UP001596037">
    <property type="component" value="Unassembled WGS sequence"/>
</dbReference>
<dbReference type="InterPro" id="IPR029058">
    <property type="entry name" value="AB_hydrolase_fold"/>
</dbReference>
<keyword evidence="2" id="KW-1185">Reference proteome</keyword>